<evidence type="ECO:0000313" key="2">
    <source>
        <dbReference type="Proteomes" id="UP000178176"/>
    </source>
</evidence>
<sequence length="203" mass="22344">MAGETETENIALESSVRELSSLRKDGTAQAGERALKLASDCVGILFKGEPEPPTEEGKLAKIAGEARFAAGRKVQIWGTEGKWSVWIDGNDTDKADPNLEEKRQLIQKACDAGLRNQSGDVASNIAVTEVAKVKVEEDLLSMAGGRDLSTPREKADVIHPRLVELHAKEQQARYWTLTNRTNFDEVPQVVRVHETRDKVRAAN</sequence>
<dbReference type="AlphaFoldDB" id="A0A1F4YGZ1"/>
<dbReference type="EMBL" id="MEXH01000002">
    <property type="protein sequence ID" value="OGC93148.1"/>
    <property type="molecule type" value="Genomic_DNA"/>
</dbReference>
<dbReference type="Proteomes" id="UP000178176">
    <property type="component" value="Unassembled WGS sequence"/>
</dbReference>
<proteinExistence type="predicted"/>
<name>A0A1F4YGZ1_9BACT</name>
<evidence type="ECO:0000313" key="1">
    <source>
        <dbReference type="EMBL" id="OGC93148.1"/>
    </source>
</evidence>
<gene>
    <name evidence="1" type="ORF">A2876_01210</name>
</gene>
<reference evidence="1 2" key="1">
    <citation type="journal article" date="2016" name="Nat. Commun.">
        <title>Thousands of microbial genomes shed light on interconnected biogeochemical processes in an aquifer system.</title>
        <authorList>
            <person name="Anantharaman K."/>
            <person name="Brown C.T."/>
            <person name="Hug L.A."/>
            <person name="Sharon I."/>
            <person name="Castelle C.J."/>
            <person name="Probst A.J."/>
            <person name="Thomas B.C."/>
            <person name="Singh A."/>
            <person name="Wilkins M.J."/>
            <person name="Karaoz U."/>
            <person name="Brodie E.L."/>
            <person name="Williams K.H."/>
            <person name="Hubbard S.S."/>
            <person name="Banfield J.F."/>
        </authorList>
    </citation>
    <scope>NUCLEOTIDE SEQUENCE [LARGE SCALE GENOMIC DNA]</scope>
</reference>
<protein>
    <submittedName>
        <fullName evidence="1">Uncharacterized protein</fullName>
    </submittedName>
</protein>
<comment type="caution">
    <text evidence="1">The sequence shown here is derived from an EMBL/GenBank/DDBJ whole genome shotgun (WGS) entry which is preliminary data.</text>
</comment>
<accession>A0A1F4YGZ1</accession>
<organism evidence="1 2">
    <name type="scientific">Candidatus Amesbacteria bacterium RIFCSPHIGHO2_01_FULL_48_32b</name>
    <dbReference type="NCBI Taxonomy" id="1797253"/>
    <lineage>
        <taxon>Bacteria</taxon>
        <taxon>Candidatus Amesiibacteriota</taxon>
    </lineage>
</organism>